<dbReference type="EMBL" id="AP012319">
    <property type="protein sequence ID" value="BAL87319.1"/>
    <property type="molecule type" value="Genomic_DNA"/>
</dbReference>
<evidence type="ECO:0000313" key="2">
    <source>
        <dbReference type="Proteomes" id="UP000007882"/>
    </source>
</evidence>
<dbReference type="STRING" id="512565.AMIS_20990"/>
<name>I0H2T2_ACTM4</name>
<dbReference type="OrthoDB" id="4744257at2"/>
<dbReference type="HOGENOM" id="CLU_2024801_0_0_11"/>
<proteinExistence type="predicted"/>
<gene>
    <name evidence="1" type="ordered locus">AMIS_20990</name>
</gene>
<keyword evidence="2" id="KW-1185">Reference proteome</keyword>
<dbReference type="KEGG" id="ams:AMIS_20990"/>
<dbReference type="Proteomes" id="UP000007882">
    <property type="component" value="Chromosome"/>
</dbReference>
<accession>I0H2T2</accession>
<dbReference type="RefSeq" id="WP_014442214.1">
    <property type="nucleotide sequence ID" value="NC_017093.1"/>
</dbReference>
<dbReference type="AlphaFoldDB" id="I0H2T2"/>
<organism evidence="1 2">
    <name type="scientific">Actinoplanes missouriensis (strain ATCC 14538 / DSM 43046 / CBS 188.64 / JCM 3121 / NBRC 102363 / NCIMB 12654 / NRRL B-3342 / UNCC 431)</name>
    <dbReference type="NCBI Taxonomy" id="512565"/>
    <lineage>
        <taxon>Bacteria</taxon>
        <taxon>Bacillati</taxon>
        <taxon>Actinomycetota</taxon>
        <taxon>Actinomycetes</taxon>
        <taxon>Micromonosporales</taxon>
        <taxon>Micromonosporaceae</taxon>
        <taxon>Actinoplanes</taxon>
    </lineage>
</organism>
<dbReference type="PATRIC" id="fig|512565.3.peg.2100"/>
<sequence>MNPAYNNQPRRGRWPNPADTALDRARRVAGMYRARLRALDVDACDELDATAAAFGEDWMLDKPDIVDPDRELTTAQAAELINVPVQRIRNWACLDHPEQPGEPLLPRFKMRGRERTYLAGQVLAAAATMRRRQNTPG</sequence>
<reference evidence="1 2" key="1">
    <citation type="submission" date="2012-02" db="EMBL/GenBank/DDBJ databases">
        <title>Complete genome sequence of Actinoplanes missouriensis 431 (= NBRC 102363).</title>
        <authorList>
            <person name="Ohnishi Y."/>
            <person name="Ishikawa J."/>
            <person name="Sekine M."/>
            <person name="Hosoyama A."/>
            <person name="Harada T."/>
            <person name="Narita H."/>
            <person name="Hata T."/>
            <person name="Konno Y."/>
            <person name="Tutikane K."/>
            <person name="Fujita N."/>
            <person name="Horinouchi S."/>
            <person name="Hayakawa M."/>
        </authorList>
    </citation>
    <scope>NUCLEOTIDE SEQUENCE [LARGE SCALE GENOMIC DNA]</scope>
    <source>
        <strain evidence="2">ATCC 14538 / DSM 43046 / CBS 188.64 / JCM 3121 / NBRC 102363 / NCIMB 12654 / NRRL B-3342 / UNCC 431</strain>
    </source>
</reference>
<evidence type="ECO:0000313" key="1">
    <source>
        <dbReference type="EMBL" id="BAL87319.1"/>
    </source>
</evidence>
<protein>
    <submittedName>
        <fullName evidence="1">Uncharacterized protein</fullName>
    </submittedName>
</protein>